<feature type="region of interest" description="Disordered" evidence="1">
    <location>
        <begin position="1"/>
        <end position="54"/>
    </location>
</feature>
<dbReference type="RefSeq" id="WP_122825140.1">
    <property type="nucleotide sequence ID" value="NZ_CP033325.1"/>
</dbReference>
<dbReference type="Pfam" id="PF14013">
    <property type="entry name" value="MT0933_antitox"/>
    <property type="match status" value="1"/>
</dbReference>
<sequence>MGIADKAKDAVGGEKGSDAALDKGANLADDKTGGKHADKIDKGQDALDGKIGSE</sequence>
<keyword evidence="3" id="KW-1185">Reference proteome</keyword>
<proteinExistence type="predicted"/>
<feature type="compositionally biased region" description="Basic and acidic residues" evidence="1">
    <location>
        <begin position="28"/>
        <end position="54"/>
    </location>
</feature>
<dbReference type="InterPro" id="IPR028037">
    <property type="entry name" value="Antitoxin_Rv0909/MT0933"/>
</dbReference>
<accession>A0ABV9D730</accession>
<gene>
    <name evidence="2" type="ORF">ACFO3F_04765</name>
</gene>
<feature type="compositionally biased region" description="Basic and acidic residues" evidence="1">
    <location>
        <begin position="1"/>
        <end position="21"/>
    </location>
</feature>
<reference evidence="3" key="1">
    <citation type="journal article" date="2019" name="Int. J. Syst. Evol. Microbiol.">
        <title>The Global Catalogue of Microorganisms (GCM) 10K type strain sequencing project: providing services to taxonomists for standard genome sequencing and annotation.</title>
        <authorList>
            <consortium name="The Broad Institute Genomics Platform"/>
            <consortium name="The Broad Institute Genome Sequencing Center for Infectious Disease"/>
            <person name="Wu L."/>
            <person name="Ma J."/>
        </authorList>
    </citation>
    <scope>NUCLEOTIDE SEQUENCE [LARGE SCALE GENOMIC DNA]</scope>
    <source>
        <strain evidence="3">JCM 3369</strain>
    </source>
</reference>
<comment type="caution">
    <text evidence="2">The sequence shown here is derived from an EMBL/GenBank/DDBJ whole genome shotgun (WGS) entry which is preliminary data.</text>
</comment>
<evidence type="ECO:0000313" key="3">
    <source>
        <dbReference type="Proteomes" id="UP001595955"/>
    </source>
</evidence>
<evidence type="ECO:0000313" key="2">
    <source>
        <dbReference type="EMBL" id="MFC4554552.1"/>
    </source>
</evidence>
<name>A0ABV9D730_9MICO</name>
<organism evidence="2 3">
    <name type="scientific">Georgenia faecalis</name>
    <dbReference type="NCBI Taxonomy" id="2483799"/>
    <lineage>
        <taxon>Bacteria</taxon>
        <taxon>Bacillati</taxon>
        <taxon>Actinomycetota</taxon>
        <taxon>Actinomycetes</taxon>
        <taxon>Micrococcales</taxon>
        <taxon>Bogoriellaceae</taxon>
        <taxon>Georgenia</taxon>
    </lineage>
</organism>
<evidence type="ECO:0000256" key="1">
    <source>
        <dbReference type="SAM" id="MobiDB-lite"/>
    </source>
</evidence>
<dbReference type="Proteomes" id="UP001595955">
    <property type="component" value="Unassembled WGS sequence"/>
</dbReference>
<dbReference type="EMBL" id="JBHSGF010000003">
    <property type="protein sequence ID" value="MFC4554552.1"/>
    <property type="molecule type" value="Genomic_DNA"/>
</dbReference>
<protein>
    <submittedName>
        <fullName evidence="2">Antitoxin</fullName>
    </submittedName>
</protein>